<keyword evidence="3" id="KW-0862">Zinc</keyword>
<reference evidence="7 8" key="1">
    <citation type="submission" date="2015-07" db="EMBL/GenBank/DDBJ databases">
        <title>High-quality genome of monoxenous trypanosomatid Leptomonas pyrrhocoris.</title>
        <authorList>
            <person name="Flegontov P."/>
            <person name="Butenko A."/>
            <person name="Firsov S."/>
            <person name="Vlcek C."/>
            <person name="Logacheva M.D."/>
            <person name="Field M."/>
            <person name="Filatov D."/>
            <person name="Flegontova O."/>
            <person name="Gerasimov E."/>
            <person name="Jackson A.P."/>
            <person name="Kelly S."/>
            <person name="Opperdoes F."/>
            <person name="O'Reilly A."/>
            <person name="Votypka J."/>
            <person name="Yurchenko V."/>
            <person name="Lukes J."/>
        </authorList>
    </citation>
    <scope>NUCLEOTIDE SEQUENCE [LARGE SCALE GENOMIC DNA]</scope>
    <source>
        <strain evidence="7">H10</strain>
    </source>
</reference>
<feature type="compositionally biased region" description="Basic and acidic residues" evidence="5">
    <location>
        <begin position="333"/>
        <end position="355"/>
    </location>
</feature>
<dbReference type="Gene3D" id="3.30.40.10">
    <property type="entry name" value="Zinc/RING finger domain, C3HC4 (zinc finger)"/>
    <property type="match status" value="1"/>
</dbReference>
<dbReference type="PROSITE" id="PS00518">
    <property type="entry name" value="ZF_RING_1"/>
    <property type="match status" value="1"/>
</dbReference>
<dbReference type="PROSITE" id="PS50089">
    <property type="entry name" value="ZF_RING_2"/>
    <property type="match status" value="1"/>
</dbReference>
<dbReference type="GeneID" id="26908165"/>
<evidence type="ECO:0000256" key="1">
    <source>
        <dbReference type="ARBA" id="ARBA00022723"/>
    </source>
</evidence>
<dbReference type="SUPFAM" id="SSF57850">
    <property type="entry name" value="RING/U-box"/>
    <property type="match status" value="1"/>
</dbReference>
<feature type="compositionally biased region" description="Low complexity" evidence="5">
    <location>
        <begin position="368"/>
        <end position="388"/>
    </location>
</feature>
<evidence type="ECO:0000313" key="8">
    <source>
        <dbReference type="Proteomes" id="UP000037923"/>
    </source>
</evidence>
<keyword evidence="1" id="KW-0479">Metal-binding</keyword>
<dbReference type="InterPro" id="IPR001841">
    <property type="entry name" value="Znf_RING"/>
</dbReference>
<protein>
    <recommendedName>
        <fullName evidence="6">RING-type domain-containing protein</fullName>
    </recommendedName>
</protein>
<comment type="caution">
    <text evidence="7">The sequence shown here is derived from an EMBL/GenBank/DDBJ whole genome shotgun (WGS) entry which is preliminary data.</text>
</comment>
<organism evidence="7 8">
    <name type="scientific">Leptomonas pyrrhocoris</name>
    <name type="common">Firebug parasite</name>
    <dbReference type="NCBI Taxonomy" id="157538"/>
    <lineage>
        <taxon>Eukaryota</taxon>
        <taxon>Discoba</taxon>
        <taxon>Euglenozoa</taxon>
        <taxon>Kinetoplastea</taxon>
        <taxon>Metakinetoplastina</taxon>
        <taxon>Trypanosomatida</taxon>
        <taxon>Trypanosomatidae</taxon>
        <taxon>Leishmaniinae</taxon>
        <taxon>Leptomonas</taxon>
    </lineage>
</organism>
<accession>A0A0N0VDT6</accession>
<dbReference type="VEuPathDB" id="TriTrypDB:LpyrH10_21_0160"/>
<feature type="region of interest" description="Disordered" evidence="5">
    <location>
        <begin position="161"/>
        <end position="187"/>
    </location>
</feature>
<proteinExistence type="predicted"/>
<dbReference type="OrthoDB" id="273771at2759"/>
<evidence type="ECO:0000256" key="5">
    <source>
        <dbReference type="SAM" id="MobiDB-lite"/>
    </source>
</evidence>
<dbReference type="InterPro" id="IPR013083">
    <property type="entry name" value="Znf_RING/FYVE/PHD"/>
</dbReference>
<feature type="region of interest" description="Disordered" evidence="5">
    <location>
        <begin position="323"/>
        <end position="393"/>
    </location>
</feature>
<evidence type="ECO:0000256" key="4">
    <source>
        <dbReference type="PROSITE-ProRule" id="PRU00175"/>
    </source>
</evidence>
<dbReference type="Proteomes" id="UP000037923">
    <property type="component" value="Unassembled WGS sequence"/>
</dbReference>
<evidence type="ECO:0000256" key="3">
    <source>
        <dbReference type="ARBA" id="ARBA00022833"/>
    </source>
</evidence>
<feature type="region of interest" description="Disordered" evidence="5">
    <location>
        <begin position="268"/>
        <end position="302"/>
    </location>
</feature>
<dbReference type="OMA" id="QFHYPCA"/>
<evidence type="ECO:0000313" key="7">
    <source>
        <dbReference type="EMBL" id="KPA76108.1"/>
    </source>
</evidence>
<dbReference type="InterPro" id="IPR017907">
    <property type="entry name" value="Znf_RING_CS"/>
</dbReference>
<evidence type="ECO:0000256" key="2">
    <source>
        <dbReference type="ARBA" id="ARBA00022771"/>
    </source>
</evidence>
<dbReference type="AlphaFoldDB" id="A0A0N0VDT6"/>
<evidence type="ECO:0000259" key="6">
    <source>
        <dbReference type="PROSITE" id="PS50089"/>
    </source>
</evidence>
<sequence>MTDALPLLKATQASCMCPVCLDVFKDPVSFHCGHVLCRVCAVRCIAARPRCPLCNEPVSNLRHLLPLPQLSLFCILAREVGLRAPPPPNSAKAGANSARDAPNRFIRCTGTCPHVDGDATLRQQQRVCTALASPPSLPPAGLQRSATADYPDALLRSSACETQRMGSESPEGPSPAPSVDSPANLDPCFASAWTHPPLREEIGRVEQRENKGKANIPQLSAAAPFAVTETTTTSPLSPTLALLQSRFAEDEQQLESTPRLTAAATIAKDAEEGNQNRAEPCRPQTETARQPAGASAGPPSQWRLWKRGQGVVHCSLIPPAVRLHSAARAHQQQRKEAKTNSRDHEGDSGVPDKAHVTRRSSTQGDRFTATATTPPSSTTSAETTVAESLHPTEATRLHRSGRCVLCGLDVVQRSVVRRRLHSLLHSPFAQCDPAELAAQTEDGVSLLLGPLWGVRCAVDTRATPSASAPSSAAVYTSTEGTPWAAESVHSDADASDVGPPRRRATPTTLRAVAHHNCLAWAGLLDVYTDTALAVEDAAAAVPTTTTVLQLTVPLQDPFELYASHTSGRVARWQLLAATLWHRHHHPPPADSEGEVEGPAASVRDAAALPHCALCAATPKLARPASSPSSWGELFGVGLRTCAGTARGESSCGLQFHYPCALIAGAAACIVFGLEEADNVLRTADGACVCDAPRGEAGKEPPAVEVWCGPCHARHASRKRARPC</sequence>
<dbReference type="SMART" id="SM00184">
    <property type="entry name" value="RING"/>
    <property type="match status" value="1"/>
</dbReference>
<keyword evidence="2 4" id="KW-0863">Zinc-finger</keyword>
<feature type="domain" description="RING-type" evidence="6">
    <location>
        <begin position="17"/>
        <end position="55"/>
    </location>
</feature>
<keyword evidence="8" id="KW-1185">Reference proteome</keyword>
<gene>
    <name evidence="7" type="ORF">ABB37_07880</name>
</gene>
<dbReference type="Pfam" id="PF13923">
    <property type="entry name" value="zf-C3HC4_2"/>
    <property type="match status" value="1"/>
</dbReference>
<dbReference type="GO" id="GO:0008270">
    <property type="term" value="F:zinc ion binding"/>
    <property type="evidence" value="ECO:0007669"/>
    <property type="project" value="UniProtKB-KW"/>
</dbReference>
<name>A0A0N0VDT6_LEPPY</name>
<dbReference type="EMBL" id="LGTL01000021">
    <property type="protein sequence ID" value="KPA76108.1"/>
    <property type="molecule type" value="Genomic_DNA"/>
</dbReference>
<feature type="region of interest" description="Disordered" evidence="5">
    <location>
        <begin position="484"/>
        <end position="503"/>
    </location>
</feature>
<dbReference type="RefSeq" id="XP_015654547.1">
    <property type="nucleotide sequence ID" value="XM_015806676.1"/>
</dbReference>